<dbReference type="GO" id="GO:0031146">
    <property type="term" value="P:SCF-dependent proteasomal ubiquitin-dependent protein catabolic process"/>
    <property type="evidence" value="ECO:0007669"/>
    <property type="project" value="TreeGrafter"/>
</dbReference>
<protein>
    <submittedName>
        <fullName evidence="2">Putative leucine rich repeat some</fullName>
    </submittedName>
</protein>
<organism evidence="2">
    <name type="scientific">Ixodes ricinus</name>
    <name type="common">Common tick</name>
    <name type="synonym">Acarus ricinus</name>
    <dbReference type="NCBI Taxonomy" id="34613"/>
    <lineage>
        <taxon>Eukaryota</taxon>
        <taxon>Metazoa</taxon>
        <taxon>Ecdysozoa</taxon>
        <taxon>Arthropoda</taxon>
        <taxon>Chelicerata</taxon>
        <taxon>Arachnida</taxon>
        <taxon>Acari</taxon>
        <taxon>Parasitiformes</taxon>
        <taxon>Ixodida</taxon>
        <taxon>Ixodoidea</taxon>
        <taxon>Ixodidae</taxon>
        <taxon>Ixodinae</taxon>
        <taxon>Ixodes</taxon>
    </lineage>
</organism>
<dbReference type="Pfam" id="PF25372">
    <property type="entry name" value="DUF7885"/>
    <property type="match status" value="1"/>
</dbReference>
<proteinExistence type="evidence at transcript level"/>
<dbReference type="SUPFAM" id="SSF52047">
    <property type="entry name" value="RNI-like"/>
    <property type="match status" value="1"/>
</dbReference>
<evidence type="ECO:0000259" key="1">
    <source>
        <dbReference type="Pfam" id="PF25372"/>
    </source>
</evidence>
<feature type="non-terminal residue" evidence="2">
    <location>
        <position position="1"/>
    </location>
</feature>
<dbReference type="EMBL" id="GEFM01002759">
    <property type="protein sequence ID" value="JAP73037.1"/>
    <property type="molecule type" value="mRNA"/>
</dbReference>
<dbReference type="PANTHER" id="PTHR13318">
    <property type="entry name" value="PARTNER OF PAIRED, ISOFORM B-RELATED"/>
    <property type="match status" value="1"/>
</dbReference>
<feature type="domain" description="F-box/LRR-repeat protein 15-like leucin rich repeat" evidence="1">
    <location>
        <begin position="73"/>
        <end position="206"/>
    </location>
</feature>
<reference evidence="2" key="1">
    <citation type="submission" date="2016-02" db="EMBL/GenBank/DDBJ databases">
        <title>RNAseq analyses of the midgut from blood- or serum-fed Ixodes ricinus ticks.</title>
        <authorList>
            <person name="Perner J."/>
            <person name="Provaznik J."/>
            <person name="Schrenkova J."/>
            <person name="Urbanova V."/>
            <person name="Ribeiro J.M."/>
            <person name="Kopacek P."/>
        </authorList>
    </citation>
    <scope>NUCLEOTIDE SEQUENCE</scope>
    <source>
        <tissue evidence="2">Gut</tissue>
    </source>
</reference>
<evidence type="ECO:0000313" key="2">
    <source>
        <dbReference type="EMBL" id="JAP73037.1"/>
    </source>
</evidence>
<dbReference type="Gene3D" id="3.80.10.10">
    <property type="entry name" value="Ribonuclease Inhibitor"/>
    <property type="match status" value="1"/>
</dbReference>
<dbReference type="GO" id="GO:0019005">
    <property type="term" value="C:SCF ubiquitin ligase complex"/>
    <property type="evidence" value="ECO:0007669"/>
    <property type="project" value="TreeGrafter"/>
</dbReference>
<dbReference type="AlphaFoldDB" id="A0A131Y2D0"/>
<sequence>LERICLESVVGRIEKGDSLEGVSLPPCVMDALHTVLASRNLISDRTMHLVFHANSEKAKLRSSQVTAEGLNHLRKCSRLTSLEIGPAIEWPSDEEYLCKVLSELCNLRELRLEQGGCVKSSLVSMLCRQNPTLTVLSLSGCSNVEDQCLSSLGQHCYRLECVDFSYTQITDDGIVSLFQSPCRLTLKEVIVRGCRSITNCAIEGLYSSCPNLSILVFDHCPLVEADCRFFTRPKNLRQMAWSIFM</sequence>
<dbReference type="InterPro" id="IPR057207">
    <property type="entry name" value="FBXL15_LRR"/>
</dbReference>
<accession>A0A131Y2D0</accession>
<name>A0A131Y2D0_IXORI</name>
<dbReference type="InterPro" id="IPR032675">
    <property type="entry name" value="LRR_dom_sf"/>
</dbReference>